<reference evidence="2" key="1">
    <citation type="submission" date="2021-02" db="EMBL/GenBank/DDBJ databases">
        <authorList>
            <person name="Nowell W R."/>
        </authorList>
    </citation>
    <scope>NUCLEOTIDE SEQUENCE</scope>
</reference>
<accession>A0A816XE79</accession>
<dbReference type="EMBL" id="CAJOBF010006919">
    <property type="protein sequence ID" value="CAF4219015.1"/>
    <property type="molecule type" value="Genomic_DNA"/>
</dbReference>
<evidence type="ECO:0000313" key="4">
    <source>
        <dbReference type="EMBL" id="CAF4219015.1"/>
    </source>
</evidence>
<dbReference type="Proteomes" id="UP000663887">
    <property type="component" value="Unassembled WGS sequence"/>
</dbReference>
<dbReference type="EMBL" id="CAJOBG010007197">
    <property type="protein sequence ID" value="CAF4209892.1"/>
    <property type="molecule type" value="Genomic_DNA"/>
</dbReference>
<proteinExistence type="predicted"/>
<sequence>MYNKQQLMEMIKNENSNIEFSKPKNVTSERWNNYLQVFISGIQQNFIKFINCQTILAWKPSHGTNVMEKHDKGCKNVSSPLNMQQSIKSYRSTNNENDQRLIRSIKRKLTNTIAVCCACDDLTFSSVKSDGFCVLVQDLVEAGR</sequence>
<organism evidence="2 5">
    <name type="scientific">Rotaria magnacalcarata</name>
    <dbReference type="NCBI Taxonomy" id="392030"/>
    <lineage>
        <taxon>Eukaryota</taxon>
        <taxon>Metazoa</taxon>
        <taxon>Spiralia</taxon>
        <taxon>Gnathifera</taxon>
        <taxon>Rotifera</taxon>
        <taxon>Eurotatoria</taxon>
        <taxon>Bdelloidea</taxon>
        <taxon>Philodinida</taxon>
        <taxon>Philodinidae</taxon>
        <taxon>Rotaria</taxon>
    </lineage>
</organism>
<dbReference type="Proteomes" id="UP000663842">
    <property type="component" value="Unassembled WGS sequence"/>
</dbReference>
<dbReference type="EMBL" id="CAJNRG010006751">
    <property type="protein sequence ID" value="CAF2088733.1"/>
    <property type="molecule type" value="Genomic_DNA"/>
</dbReference>
<dbReference type="Proteomes" id="UP000663866">
    <property type="component" value="Unassembled WGS sequence"/>
</dbReference>
<dbReference type="Proteomes" id="UP000663856">
    <property type="component" value="Unassembled WGS sequence"/>
</dbReference>
<comment type="caution">
    <text evidence="2">The sequence shown here is derived from an EMBL/GenBank/DDBJ whole genome shotgun (WGS) entry which is preliminary data.</text>
</comment>
<evidence type="ECO:0000313" key="6">
    <source>
        <dbReference type="Proteomes" id="UP000663866"/>
    </source>
</evidence>
<evidence type="ECO:0000313" key="2">
    <source>
        <dbReference type="EMBL" id="CAF2145694.1"/>
    </source>
</evidence>
<dbReference type="AlphaFoldDB" id="A0A816XE79"/>
<name>A0A816XE79_9BILA</name>
<evidence type="ECO:0000313" key="3">
    <source>
        <dbReference type="EMBL" id="CAF4209892.1"/>
    </source>
</evidence>
<evidence type="ECO:0000313" key="5">
    <source>
        <dbReference type="Proteomes" id="UP000663856"/>
    </source>
</evidence>
<gene>
    <name evidence="3" type="ORF">OVN521_LOCUS26848</name>
    <name evidence="4" type="ORF">UXM345_LOCUS28992</name>
    <name evidence="2" type="ORF">WKI299_LOCUS29226</name>
    <name evidence="1" type="ORF">XDN619_LOCUS16180</name>
</gene>
<dbReference type="EMBL" id="CAJNRF010013002">
    <property type="protein sequence ID" value="CAF2145694.1"/>
    <property type="molecule type" value="Genomic_DNA"/>
</dbReference>
<evidence type="ECO:0000313" key="1">
    <source>
        <dbReference type="EMBL" id="CAF2088733.1"/>
    </source>
</evidence>
<protein>
    <submittedName>
        <fullName evidence="2">Uncharacterized protein</fullName>
    </submittedName>
</protein>
<keyword evidence="6" id="KW-1185">Reference proteome</keyword>